<evidence type="ECO:0000256" key="4">
    <source>
        <dbReference type="PROSITE-ProRule" id="PRU00335"/>
    </source>
</evidence>
<evidence type="ECO:0000313" key="7">
    <source>
        <dbReference type="Proteomes" id="UP001258315"/>
    </source>
</evidence>
<dbReference type="Gene3D" id="1.10.10.60">
    <property type="entry name" value="Homeodomain-like"/>
    <property type="match status" value="1"/>
</dbReference>
<dbReference type="PROSITE" id="PS50977">
    <property type="entry name" value="HTH_TETR_2"/>
    <property type="match status" value="1"/>
</dbReference>
<comment type="caution">
    <text evidence="6">The sequence shown here is derived from an EMBL/GenBank/DDBJ whole genome shotgun (WGS) entry which is preliminary data.</text>
</comment>
<dbReference type="PANTHER" id="PTHR47506">
    <property type="entry name" value="TRANSCRIPTIONAL REGULATORY PROTEIN"/>
    <property type="match status" value="1"/>
</dbReference>
<dbReference type="Gene3D" id="1.10.357.10">
    <property type="entry name" value="Tetracycline Repressor, domain 2"/>
    <property type="match status" value="1"/>
</dbReference>
<dbReference type="Pfam" id="PF00440">
    <property type="entry name" value="TetR_N"/>
    <property type="match status" value="1"/>
</dbReference>
<accession>A0ABU3GNF9</accession>
<evidence type="ECO:0000313" key="6">
    <source>
        <dbReference type="EMBL" id="MDT3401309.1"/>
    </source>
</evidence>
<dbReference type="InterPro" id="IPR001647">
    <property type="entry name" value="HTH_TetR"/>
</dbReference>
<dbReference type="Proteomes" id="UP001258315">
    <property type="component" value="Unassembled WGS sequence"/>
</dbReference>
<organism evidence="6 7">
    <name type="scientific">Mucilaginibacter terrae</name>
    <dbReference type="NCBI Taxonomy" id="1955052"/>
    <lineage>
        <taxon>Bacteria</taxon>
        <taxon>Pseudomonadati</taxon>
        <taxon>Bacteroidota</taxon>
        <taxon>Sphingobacteriia</taxon>
        <taxon>Sphingobacteriales</taxon>
        <taxon>Sphingobacteriaceae</taxon>
        <taxon>Mucilaginibacter</taxon>
    </lineage>
</organism>
<evidence type="ECO:0000256" key="2">
    <source>
        <dbReference type="ARBA" id="ARBA00023125"/>
    </source>
</evidence>
<name>A0ABU3GNF9_9SPHI</name>
<keyword evidence="1" id="KW-0805">Transcription regulation</keyword>
<dbReference type="PRINTS" id="PR00455">
    <property type="entry name" value="HTHTETR"/>
</dbReference>
<evidence type="ECO:0000256" key="1">
    <source>
        <dbReference type="ARBA" id="ARBA00023015"/>
    </source>
</evidence>
<gene>
    <name evidence="6" type="ORF">QE417_000381</name>
</gene>
<dbReference type="InterPro" id="IPR009057">
    <property type="entry name" value="Homeodomain-like_sf"/>
</dbReference>
<protein>
    <submittedName>
        <fullName evidence="6">TetR/AcrR family transcriptional repressor of nem operon</fullName>
    </submittedName>
</protein>
<dbReference type="SUPFAM" id="SSF48498">
    <property type="entry name" value="Tetracyclin repressor-like, C-terminal domain"/>
    <property type="match status" value="1"/>
</dbReference>
<keyword evidence="3" id="KW-0804">Transcription</keyword>
<evidence type="ECO:0000256" key="3">
    <source>
        <dbReference type="ARBA" id="ARBA00023163"/>
    </source>
</evidence>
<dbReference type="PANTHER" id="PTHR47506:SF10">
    <property type="entry name" value="TRANSCRIPTIONAL REGULATORY PROTEIN"/>
    <property type="match status" value="1"/>
</dbReference>
<dbReference type="SUPFAM" id="SSF46689">
    <property type="entry name" value="Homeodomain-like"/>
    <property type="match status" value="1"/>
</dbReference>
<keyword evidence="7" id="KW-1185">Reference proteome</keyword>
<dbReference type="EMBL" id="JAVLVU010000001">
    <property type="protein sequence ID" value="MDT3401309.1"/>
    <property type="molecule type" value="Genomic_DNA"/>
</dbReference>
<sequence length="208" mass="23698">MNVHSKKTTFTKKIDSMPRIIEFDESTMISKAQRVFWKKGYNATSMKDLEKATGLNPGSIYNTFGNKHELFLLCLKDYLVPIASFDLANDDKPKGAYHRLQSYFLEIVTNTVINGDSCFSAKTCFELAGEDQSIHEVLKESMDKLLAIFEKMISDAQKEGALKGELNAEYMAQIMVAALPGFGQNYILYKDKKRISNVIENFFDLFRK</sequence>
<dbReference type="Pfam" id="PF16925">
    <property type="entry name" value="TetR_C_13"/>
    <property type="match status" value="1"/>
</dbReference>
<feature type="domain" description="HTH tetR-type" evidence="5">
    <location>
        <begin position="22"/>
        <end position="82"/>
    </location>
</feature>
<dbReference type="InterPro" id="IPR011075">
    <property type="entry name" value="TetR_C"/>
</dbReference>
<keyword evidence="2 4" id="KW-0238">DNA-binding</keyword>
<proteinExistence type="predicted"/>
<feature type="DNA-binding region" description="H-T-H motif" evidence="4">
    <location>
        <begin position="45"/>
        <end position="64"/>
    </location>
</feature>
<evidence type="ECO:0000259" key="5">
    <source>
        <dbReference type="PROSITE" id="PS50977"/>
    </source>
</evidence>
<dbReference type="InterPro" id="IPR036271">
    <property type="entry name" value="Tet_transcr_reg_TetR-rel_C_sf"/>
</dbReference>
<reference evidence="7" key="1">
    <citation type="submission" date="2023-07" db="EMBL/GenBank/DDBJ databases">
        <title>Functional and genomic diversity of the sorghum phyllosphere microbiome.</title>
        <authorList>
            <person name="Shade A."/>
        </authorList>
    </citation>
    <scope>NUCLEOTIDE SEQUENCE [LARGE SCALE GENOMIC DNA]</scope>
    <source>
        <strain evidence="7">SORGH_AS_0422</strain>
    </source>
</reference>